<reference evidence="1 2" key="1">
    <citation type="submission" date="2020-04" db="EMBL/GenBank/DDBJ databases">
        <title>Perkinsus olseni comparative genomics.</title>
        <authorList>
            <person name="Bogema D.R."/>
        </authorList>
    </citation>
    <scope>NUCLEOTIDE SEQUENCE [LARGE SCALE GENOMIC DNA]</scope>
    <source>
        <strain evidence="1 2">ATCC PRA-207</strain>
    </source>
</reference>
<gene>
    <name evidence="1" type="ORF">FOZ63_024046</name>
</gene>
<proteinExistence type="predicted"/>
<sequence length="84" mass="9279">MEAGKPWWKSENEKVDDFARGYSPALCLRAPQINLQGMGLSIELEEGVPGLGRKKQPLEVSPHEGIFVSLHYGDRSSSTRTHSA</sequence>
<evidence type="ECO:0000313" key="1">
    <source>
        <dbReference type="EMBL" id="KAF4757269.1"/>
    </source>
</evidence>
<dbReference type="Proteomes" id="UP000553632">
    <property type="component" value="Unassembled WGS sequence"/>
</dbReference>
<dbReference type="EMBL" id="JABANO010002848">
    <property type="protein sequence ID" value="KAF4757269.1"/>
    <property type="molecule type" value="Genomic_DNA"/>
</dbReference>
<dbReference type="AlphaFoldDB" id="A0A7J6UJ08"/>
<keyword evidence="2" id="KW-1185">Reference proteome</keyword>
<protein>
    <submittedName>
        <fullName evidence="1">Uncharacterized protein</fullName>
    </submittedName>
</protein>
<organism evidence="1 2">
    <name type="scientific">Perkinsus olseni</name>
    <name type="common">Perkinsus atlanticus</name>
    <dbReference type="NCBI Taxonomy" id="32597"/>
    <lineage>
        <taxon>Eukaryota</taxon>
        <taxon>Sar</taxon>
        <taxon>Alveolata</taxon>
        <taxon>Perkinsozoa</taxon>
        <taxon>Perkinsea</taxon>
        <taxon>Perkinsida</taxon>
        <taxon>Perkinsidae</taxon>
        <taxon>Perkinsus</taxon>
    </lineage>
</organism>
<comment type="caution">
    <text evidence="1">The sequence shown here is derived from an EMBL/GenBank/DDBJ whole genome shotgun (WGS) entry which is preliminary data.</text>
</comment>
<evidence type="ECO:0000313" key="2">
    <source>
        <dbReference type="Proteomes" id="UP000553632"/>
    </source>
</evidence>
<name>A0A7J6UJ08_PEROL</name>
<accession>A0A7J6UJ08</accession>